<dbReference type="Proteomes" id="UP000317893">
    <property type="component" value="Unassembled WGS sequence"/>
</dbReference>
<dbReference type="SUPFAM" id="SSF50475">
    <property type="entry name" value="FMN-binding split barrel"/>
    <property type="match status" value="1"/>
</dbReference>
<evidence type="ECO:0000313" key="4">
    <source>
        <dbReference type="Proteomes" id="UP000317893"/>
    </source>
</evidence>
<dbReference type="NCBIfam" id="TIGR00026">
    <property type="entry name" value="hi_GC_TIGR00026"/>
    <property type="match status" value="1"/>
</dbReference>
<evidence type="ECO:0000313" key="3">
    <source>
        <dbReference type="EMBL" id="TQJ06979.1"/>
    </source>
</evidence>
<dbReference type="Gene3D" id="2.30.110.10">
    <property type="entry name" value="Electron Transport, Fmn-binding Protein, Chain A"/>
    <property type="match status" value="1"/>
</dbReference>
<dbReference type="PANTHER" id="PTHR39428:SF1">
    <property type="entry name" value="F420H(2)-DEPENDENT QUINONE REDUCTASE RV1261C"/>
    <property type="match status" value="1"/>
</dbReference>
<accession>A0A542DV54</accession>
<dbReference type="GO" id="GO:0070967">
    <property type="term" value="F:coenzyme F420 binding"/>
    <property type="evidence" value="ECO:0007669"/>
    <property type="project" value="TreeGrafter"/>
</dbReference>
<dbReference type="Pfam" id="PF04075">
    <property type="entry name" value="F420H2_quin_red"/>
    <property type="match status" value="1"/>
</dbReference>
<evidence type="ECO:0000256" key="1">
    <source>
        <dbReference type="ARBA" id="ARBA00008710"/>
    </source>
</evidence>
<dbReference type="OrthoDB" id="8225825at2"/>
<proteinExistence type="inferred from homology"/>
<comment type="caution">
    <text evidence="3">The sequence shown here is derived from an EMBL/GenBank/DDBJ whole genome shotgun (WGS) entry which is preliminary data.</text>
</comment>
<gene>
    <name evidence="3" type="ORF">FB458_0024</name>
</gene>
<dbReference type="RefSeq" id="WP_141845700.1">
    <property type="nucleotide sequence ID" value="NZ_VFMN01000001.1"/>
</dbReference>
<dbReference type="GO" id="GO:0005886">
    <property type="term" value="C:plasma membrane"/>
    <property type="evidence" value="ECO:0007669"/>
    <property type="project" value="TreeGrafter"/>
</dbReference>
<dbReference type="PANTHER" id="PTHR39428">
    <property type="entry name" value="F420H(2)-DEPENDENT QUINONE REDUCTASE RV1261C"/>
    <property type="match status" value="1"/>
</dbReference>
<dbReference type="InterPro" id="IPR004378">
    <property type="entry name" value="F420H2_quin_Rdtase"/>
</dbReference>
<sequence length="147" mass="16264">MAGPTPEKETDVSDWNQQIIDEWRANDGTVTTMGFGRGLVLVHHLGAKSGTERISPLAFFHSDDGGWLIAASKAGAPDNPDWFYNLKAHPEVTIEVPGEGEVAVRARVLEGEERDAAWAKFTQASEGFRSYEQKTTRVIPVIELTRR</sequence>
<evidence type="ECO:0000256" key="2">
    <source>
        <dbReference type="ARBA" id="ARBA00049106"/>
    </source>
</evidence>
<protein>
    <submittedName>
        <fullName evidence="3">Deazaflavin-dependent oxidoreductase (Nitroreductase family)</fullName>
    </submittedName>
</protein>
<reference evidence="3 4" key="1">
    <citation type="submission" date="2019-06" db="EMBL/GenBank/DDBJ databases">
        <title>Sequencing the genomes of 1000 actinobacteria strains.</title>
        <authorList>
            <person name="Klenk H.-P."/>
        </authorList>
    </citation>
    <scope>NUCLEOTIDE SEQUENCE [LARGE SCALE GENOMIC DNA]</scope>
    <source>
        <strain evidence="3 4">DSM 18607</strain>
    </source>
</reference>
<dbReference type="EMBL" id="VFMN01000001">
    <property type="protein sequence ID" value="TQJ06979.1"/>
    <property type="molecule type" value="Genomic_DNA"/>
</dbReference>
<dbReference type="AlphaFoldDB" id="A0A542DV54"/>
<comment type="catalytic activity">
    <reaction evidence="2">
        <text>oxidized coenzyme F420-(gamma-L-Glu)(n) + a quinol + H(+) = reduced coenzyme F420-(gamma-L-Glu)(n) + a quinone</text>
        <dbReference type="Rhea" id="RHEA:39663"/>
        <dbReference type="Rhea" id="RHEA-COMP:12939"/>
        <dbReference type="Rhea" id="RHEA-COMP:14378"/>
        <dbReference type="ChEBI" id="CHEBI:15378"/>
        <dbReference type="ChEBI" id="CHEBI:24646"/>
        <dbReference type="ChEBI" id="CHEBI:132124"/>
        <dbReference type="ChEBI" id="CHEBI:133980"/>
        <dbReference type="ChEBI" id="CHEBI:139511"/>
    </reaction>
</comment>
<organism evidence="3 4">
    <name type="scientific">Lapillicoccus jejuensis</name>
    <dbReference type="NCBI Taxonomy" id="402171"/>
    <lineage>
        <taxon>Bacteria</taxon>
        <taxon>Bacillati</taxon>
        <taxon>Actinomycetota</taxon>
        <taxon>Actinomycetes</taxon>
        <taxon>Micrococcales</taxon>
        <taxon>Intrasporangiaceae</taxon>
        <taxon>Lapillicoccus</taxon>
    </lineage>
</organism>
<comment type="similarity">
    <text evidence="1">Belongs to the F420H(2)-dependent quinone reductase family.</text>
</comment>
<name>A0A542DV54_9MICO</name>
<dbReference type="GO" id="GO:0016491">
    <property type="term" value="F:oxidoreductase activity"/>
    <property type="evidence" value="ECO:0007669"/>
    <property type="project" value="InterPro"/>
</dbReference>
<dbReference type="InterPro" id="IPR012349">
    <property type="entry name" value="Split_barrel_FMN-bd"/>
</dbReference>
<keyword evidence="4" id="KW-1185">Reference proteome</keyword>